<evidence type="ECO:0000313" key="2">
    <source>
        <dbReference type="EMBL" id="CEM40289.1"/>
    </source>
</evidence>
<dbReference type="InterPro" id="IPR052841">
    <property type="entry name" value="PMP_oxidase-like"/>
</dbReference>
<dbReference type="GO" id="GO:0005634">
    <property type="term" value="C:nucleus"/>
    <property type="evidence" value="ECO:0007669"/>
    <property type="project" value="TreeGrafter"/>
</dbReference>
<proteinExistence type="predicted"/>
<dbReference type="VEuPathDB" id="CryptoDB:Cvel_25194"/>
<gene>
    <name evidence="2" type="ORF">Cvel_25194</name>
</gene>
<evidence type="ECO:0000256" key="1">
    <source>
        <dbReference type="SAM" id="MobiDB-lite"/>
    </source>
</evidence>
<protein>
    <recommendedName>
        <fullName evidence="3">Pyridoxamine 5'-phosphate oxidase putative domain-containing protein</fullName>
    </recommendedName>
</protein>
<feature type="region of interest" description="Disordered" evidence="1">
    <location>
        <begin position="1"/>
        <end position="25"/>
    </location>
</feature>
<dbReference type="InterPro" id="IPR012349">
    <property type="entry name" value="Split_barrel_FMN-bd"/>
</dbReference>
<organism evidence="2">
    <name type="scientific">Chromera velia CCMP2878</name>
    <dbReference type="NCBI Taxonomy" id="1169474"/>
    <lineage>
        <taxon>Eukaryota</taxon>
        <taxon>Sar</taxon>
        <taxon>Alveolata</taxon>
        <taxon>Colpodellida</taxon>
        <taxon>Chromeraceae</taxon>
        <taxon>Chromera</taxon>
    </lineage>
</organism>
<sequence>MKKDKEGWELEDADADPLVVSPPSSKSSIVAGLRASSKFGLSFAATKGADDSPDGVGEGSGRWGNFEIPPQEGFKRWERVKTTAVPDTVLRCLKTASHCVVATSNNNFPYVCLITFTYLSAAQDDEVMKSAGAQPPASGSPVRRRHGTDPGAPMLPPLPSDCNEASPSQQGDRAGVMIFCTRRDTKKFADLLQNPSRCAVIVHDFADKKTAKGVNVSKDRVAVTLFGEMQAVLDPKLNEQYTRIHEKENPQAAVFIRGVGQVVVKFVIKAMKWSNQKDEVKQWDTDPLQAPDLQRLL</sequence>
<dbReference type="PANTHER" id="PTHR28040:SF1">
    <property type="entry name" value="PYRIDOXAMINE 5'-PHOSPHATE OXIDASE YLR456W HOMOLOG-RELATED"/>
    <property type="match status" value="1"/>
</dbReference>
<accession>A0A0G4H8M1</accession>
<dbReference type="PANTHER" id="PTHR28040">
    <property type="entry name" value="PYRIDOXAMINE 5'-PHOSPHATE OXIDASE YLR456W HOMOLOG-RELATED"/>
    <property type="match status" value="1"/>
</dbReference>
<dbReference type="AlphaFoldDB" id="A0A0G4H8M1"/>
<feature type="region of interest" description="Disordered" evidence="1">
    <location>
        <begin position="129"/>
        <end position="170"/>
    </location>
</feature>
<dbReference type="GO" id="GO:0005737">
    <property type="term" value="C:cytoplasm"/>
    <property type="evidence" value="ECO:0007669"/>
    <property type="project" value="TreeGrafter"/>
</dbReference>
<evidence type="ECO:0008006" key="3">
    <source>
        <dbReference type="Google" id="ProtNLM"/>
    </source>
</evidence>
<dbReference type="Gene3D" id="2.30.110.10">
    <property type="entry name" value="Electron Transport, Fmn-binding Protein, Chain A"/>
    <property type="match status" value="1"/>
</dbReference>
<reference evidence="2" key="1">
    <citation type="submission" date="2014-11" db="EMBL/GenBank/DDBJ databases">
        <authorList>
            <person name="Otto D Thomas"/>
            <person name="Naeem Raeece"/>
        </authorList>
    </citation>
    <scope>NUCLEOTIDE SEQUENCE</scope>
</reference>
<name>A0A0G4H8M1_9ALVE</name>
<dbReference type="SUPFAM" id="SSF50475">
    <property type="entry name" value="FMN-binding split barrel"/>
    <property type="match status" value="1"/>
</dbReference>
<dbReference type="EMBL" id="CDMZ01002007">
    <property type="protein sequence ID" value="CEM40289.1"/>
    <property type="molecule type" value="Genomic_DNA"/>
</dbReference>
<feature type="region of interest" description="Disordered" evidence="1">
    <location>
        <begin position="47"/>
        <end position="68"/>
    </location>
</feature>